<evidence type="ECO:0000313" key="1">
    <source>
        <dbReference type="EMBL" id="KPM02771.1"/>
    </source>
</evidence>
<organism evidence="1 2">
    <name type="scientific">Sarcoptes scabiei</name>
    <name type="common">Itch mite</name>
    <name type="synonym">Acarus scabiei</name>
    <dbReference type="NCBI Taxonomy" id="52283"/>
    <lineage>
        <taxon>Eukaryota</taxon>
        <taxon>Metazoa</taxon>
        <taxon>Ecdysozoa</taxon>
        <taxon>Arthropoda</taxon>
        <taxon>Chelicerata</taxon>
        <taxon>Arachnida</taxon>
        <taxon>Acari</taxon>
        <taxon>Acariformes</taxon>
        <taxon>Sarcoptiformes</taxon>
        <taxon>Astigmata</taxon>
        <taxon>Psoroptidia</taxon>
        <taxon>Sarcoptoidea</taxon>
        <taxon>Sarcoptidae</taxon>
        <taxon>Sarcoptinae</taxon>
        <taxon>Sarcoptes</taxon>
    </lineage>
</organism>
<accession>A0A131ZVT9</accession>
<evidence type="ECO:0000313" key="2">
    <source>
        <dbReference type="Proteomes" id="UP000616769"/>
    </source>
</evidence>
<dbReference type="EMBL" id="JXLN01002842">
    <property type="protein sequence ID" value="KPM02771.1"/>
    <property type="molecule type" value="Genomic_DNA"/>
</dbReference>
<comment type="caution">
    <text evidence="1">The sequence shown here is derived from an EMBL/GenBank/DDBJ whole genome shotgun (WGS) entry which is preliminary data.</text>
</comment>
<dbReference type="VEuPathDB" id="VectorBase:SSCA001799"/>
<reference evidence="1 2" key="1">
    <citation type="journal article" date="2015" name="Parasit. Vectors">
        <title>Draft genome of the scabies mite.</title>
        <authorList>
            <person name="Rider S.D.Jr."/>
            <person name="Morgan M.S."/>
            <person name="Arlian L.G."/>
        </authorList>
    </citation>
    <scope>NUCLEOTIDE SEQUENCE [LARGE SCALE GENOMIC DNA]</scope>
    <source>
        <strain evidence="1">Arlian Lab</strain>
    </source>
</reference>
<dbReference type="AlphaFoldDB" id="A0A131ZVT9"/>
<sequence length="47" mass="5686">MSKIISIEKKICFIISSSIKNWCLSITSSKRKVWAMHQFERRWRKIS</sequence>
<name>A0A131ZVT9_SARSC</name>
<dbReference type="Proteomes" id="UP000616769">
    <property type="component" value="Unassembled WGS sequence"/>
</dbReference>
<proteinExistence type="predicted"/>
<gene>
    <name evidence="1" type="ORF">QR98_0011900</name>
</gene>
<protein>
    <submittedName>
        <fullName evidence="1">Uncharacterized protein</fullName>
    </submittedName>
</protein>